<name>C5M3X2_CANTT</name>
<dbReference type="PANTHER" id="PTHR12604">
    <property type="entry name" value="KU AUTOANTIGEN DNA HELICASE"/>
    <property type="match status" value="1"/>
</dbReference>
<sequence length="491" mass="56046">MSKELTVFILDASKSMGHTSPEETKSDFQRALRYTFGYFIQHLVKNRKSDRFALILFSGGSIDVFYENSPLTLSKVRTYYTHSVKFHKEDRGEVEKYSLVDALCKAFELFSRNIHLKFTRNLYLFTNGLLSVRDSQKVLVFKEMLVSNQINTLLVLFSNRENQTTEAILGYLTQQLKNTKKIDFDELVNSGPPLKLIATRCISEATLGLGIVEDMMDGIGNAIQFHVQAFPGVKVQNQIHGNSYYLVPDSDDVVKVETSVSHYIKKTSGFDDEDEEEEEDAVTKETDSQSKSEKEKISVNKSDCIPGFKYSHRDVLAISSELEEATTLETSPILSILGFYEKDKFPFAYFTDECTYIVPHSQYHEHNRLGYSSLVKSMIDLNYLALVRFVAKENTEVQICVAFPRQVTLGKQQGNILVLSRVAMKEDEKIGHFPKLEEAKDKTVDDLMEQFIKGKKLRSDSHFDPNTLDNLKIGLTQSEPAKCSYNRENKY</sequence>
<proteinExistence type="predicted"/>
<dbReference type="eggNOG" id="KOG2326">
    <property type="taxonomic scope" value="Eukaryota"/>
</dbReference>
<keyword evidence="9" id="KW-0067">ATP-binding</keyword>
<keyword evidence="12" id="KW-0233">DNA recombination</keyword>
<evidence type="ECO:0000256" key="4">
    <source>
        <dbReference type="ARBA" id="ARBA00022454"/>
    </source>
</evidence>
<evidence type="ECO:0000256" key="14">
    <source>
        <dbReference type="ARBA" id="ARBA00023242"/>
    </source>
</evidence>
<dbReference type="PANTHER" id="PTHR12604:SF4">
    <property type="entry name" value="X-RAY REPAIR CROSS-COMPLEMENTING PROTEIN 5"/>
    <property type="match status" value="1"/>
</dbReference>
<keyword evidence="7" id="KW-0378">Hydrolase</keyword>
<evidence type="ECO:0000256" key="1">
    <source>
        <dbReference type="ARBA" id="ARBA00004123"/>
    </source>
</evidence>
<evidence type="ECO:0000256" key="13">
    <source>
        <dbReference type="ARBA" id="ARBA00023204"/>
    </source>
</evidence>
<dbReference type="HOGENOM" id="CLU_023247_0_0_1"/>
<evidence type="ECO:0000256" key="5">
    <source>
        <dbReference type="ARBA" id="ARBA00022741"/>
    </source>
</evidence>
<keyword evidence="8" id="KW-0347">Helicase</keyword>
<keyword evidence="5" id="KW-0547">Nucleotide-binding</keyword>
<evidence type="ECO:0000256" key="11">
    <source>
        <dbReference type="ARBA" id="ARBA00023125"/>
    </source>
</evidence>
<evidence type="ECO:0000256" key="2">
    <source>
        <dbReference type="ARBA" id="ARBA00004574"/>
    </source>
</evidence>
<evidence type="ECO:0000256" key="7">
    <source>
        <dbReference type="ARBA" id="ARBA00022801"/>
    </source>
</evidence>
<evidence type="ECO:0000259" key="16">
    <source>
        <dbReference type="SMART" id="SM00559"/>
    </source>
</evidence>
<organism evidence="17 18">
    <name type="scientific">Candida tropicalis (strain ATCC MYA-3404 / T1)</name>
    <name type="common">Yeast</name>
    <dbReference type="NCBI Taxonomy" id="294747"/>
    <lineage>
        <taxon>Eukaryota</taxon>
        <taxon>Fungi</taxon>
        <taxon>Dikarya</taxon>
        <taxon>Ascomycota</taxon>
        <taxon>Saccharomycotina</taxon>
        <taxon>Pichiomycetes</taxon>
        <taxon>Debaryomycetaceae</taxon>
        <taxon>Candida/Lodderomyces clade</taxon>
        <taxon>Candida</taxon>
    </lineage>
</organism>
<dbReference type="GO" id="GO:0042162">
    <property type="term" value="F:telomeric DNA binding"/>
    <property type="evidence" value="ECO:0007669"/>
    <property type="project" value="TreeGrafter"/>
</dbReference>
<dbReference type="Pfam" id="PF03731">
    <property type="entry name" value="Ku_N"/>
    <property type="match status" value="1"/>
</dbReference>
<dbReference type="EMBL" id="GG692395">
    <property type="protein sequence ID" value="EER36022.1"/>
    <property type="molecule type" value="Genomic_DNA"/>
</dbReference>
<dbReference type="GO" id="GO:0006310">
    <property type="term" value="P:DNA recombination"/>
    <property type="evidence" value="ECO:0007669"/>
    <property type="project" value="UniProtKB-KW"/>
</dbReference>
<evidence type="ECO:0000256" key="12">
    <source>
        <dbReference type="ARBA" id="ARBA00023172"/>
    </source>
</evidence>
<dbReference type="EC" id="3.6.4.12" evidence="3"/>
<feature type="region of interest" description="Disordered" evidence="15">
    <location>
        <begin position="267"/>
        <end position="296"/>
    </location>
</feature>
<dbReference type="GO" id="GO:0016787">
    <property type="term" value="F:hydrolase activity"/>
    <property type="evidence" value="ECO:0007669"/>
    <property type="project" value="UniProtKB-KW"/>
</dbReference>
<dbReference type="InterPro" id="IPR006164">
    <property type="entry name" value="DNA_bd_Ku70/Ku80"/>
</dbReference>
<feature type="domain" description="Ku" evidence="16">
    <location>
        <begin position="296"/>
        <end position="439"/>
    </location>
</feature>
<dbReference type="STRING" id="294747.C5M3X2"/>
<evidence type="ECO:0000256" key="6">
    <source>
        <dbReference type="ARBA" id="ARBA00022763"/>
    </source>
</evidence>
<dbReference type="GO" id="GO:0043564">
    <property type="term" value="C:Ku70:Ku80 complex"/>
    <property type="evidence" value="ECO:0007669"/>
    <property type="project" value="TreeGrafter"/>
</dbReference>
<gene>
    <name evidence="17" type="ORF">CTRG_00761</name>
</gene>
<dbReference type="AlphaFoldDB" id="C5M3X2"/>
<feature type="compositionally biased region" description="Basic and acidic residues" evidence="15">
    <location>
        <begin position="281"/>
        <end position="296"/>
    </location>
</feature>
<evidence type="ECO:0000313" key="17">
    <source>
        <dbReference type="EMBL" id="EER36022.1"/>
    </source>
</evidence>
<keyword evidence="14" id="KW-0539">Nucleus</keyword>
<evidence type="ECO:0000256" key="10">
    <source>
        <dbReference type="ARBA" id="ARBA00022895"/>
    </source>
</evidence>
<dbReference type="SMART" id="SM00559">
    <property type="entry name" value="Ku78"/>
    <property type="match status" value="1"/>
</dbReference>
<dbReference type="SUPFAM" id="SSF53300">
    <property type="entry name" value="vWA-like"/>
    <property type="match status" value="1"/>
</dbReference>
<dbReference type="InterPro" id="IPR036465">
    <property type="entry name" value="vWFA_dom_sf"/>
</dbReference>
<dbReference type="Gene3D" id="3.40.50.410">
    <property type="entry name" value="von Willebrand factor, type A domain"/>
    <property type="match status" value="1"/>
</dbReference>
<evidence type="ECO:0000256" key="8">
    <source>
        <dbReference type="ARBA" id="ARBA00022806"/>
    </source>
</evidence>
<dbReference type="GO" id="GO:0003678">
    <property type="term" value="F:DNA helicase activity"/>
    <property type="evidence" value="ECO:0007669"/>
    <property type="project" value="UniProtKB-EC"/>
</dbReference>
<accession>C5M3X2</accession>
<dbReference type="SUPFAM" id="SSF100939">
    <property type="entry name" value="SPOC domain-like"/>
    <property type="match status" value="1"/>
</dbReference>
<evidence type="ECO:0000256" key="15">
    <source>
        <dbReference type="SAM" id="MobiDB-lite"/>
    </source>
</evidence>
<dbReference type="Gene3D" id="2.40.290.10">
    <property type="match status" value="1"/>
</dbReference>
<dbReference type="GO" id="GO:0005524">
    <property type="term" value="F:ATP binding"/>
    <property type="evidence" value="ECO:0007669"/>
    <property type="project" value="UniProtKB-KW"/>
</dbReference>
<keyword evidence="11" id="KW-0238">DNA-binding</keyword>
<keyword evidence="10" id="KW-0779">Telomere</keyword>
<dbReference type="OrthoDB" id="30826at2759"/>
<dbReference type="GO" id="GO:0003690">
    <property type="term" value="F:double-stranded DNA binding"/>
    <property type="evidence" value="ECO:0007669"/>
    <property type="project" value="TreeGrafter"/>
</dbReference>
<dbReference type="RefSeq" id="XP_002545980.1">
    <property type="nucleotide sequence ID" value="XM_002545934.1"/>
</dbReference>
<dbReference type="Proteomes" id="UP000002037">
    <property type="component" value="Unassembled WGS sequence"/>
</dbReference>
<keyword evidence="4" id="KW-0158">Chromosome</keyword>
<dbReference type="InterPro" id="IPR005161">
    <property type="entry name" value="Ku_N"/>
</dbReference>
<dbReference type="GO" id="GO:0000781">
    <property type="term" value="C:chromosome, telomeric region"/>
    <property type="evidence" value="ECO:0007669"/>
    <property type="project" value="UniProtKB-SubCell"/>
</dbReference>
<feature type="compositionally biased region" description="Acidic residues" evidence="15">
    <location>
        <begin position="270"/>
        <end position="280"/>
    </location>
</feature>
<evidence type="ECO:0000256" key="9">
    <source>
        <dbReference type="ARBA" id="ARBA00022840"/>
    </source>
</evidence>
<dbReference type="GeneID" id="8298207"/>
<protein>
    <recommendedName>
        <fullName evidence="3">DNA helicase</fullName>
        <ecNumber evidence="3">3.6.4.12</ecNumber>
    </recommendedName>
</protein>
<dbReference type="InterPro" id="IPR016194">
    <property type="entry name" value="SPOC-like_C_dom_sf"/>
</dbReference>
<keyword evidence="6" id="KW-0227">DNA damage</keyword>
<dbReference type="GO" id="GO:0006303">
    <property type="term" value="P:double-strand break repair via nonhomologous end joining"/>
    <property type="evidence" value="ECO:0007669"/>
    <property type="project" value="InterPro"/>
</dbReference>
<keyword evidence="18" id="KW-1185">Reference proteome</keyword>
<reference evidence="17 18" key="1">
    <citation type="journal article" date="2009" name="Nature">
        <title>Evolution of pathogenicity and sexual reproduction in eight Candida genomes.</title>
        <authorList>
            <person name="Butler G."/>
            <person name="Rasmussen M.D."/>
            <person name="Lin M.F."/>
            <person name="Santos M.A."/>
            <person name="Sakthikumar S."/>
            <person name="Munro C.A."/>
            <person name="Rheinbay E."/>
            <person name="Grabherr M."/>
            <person name="Forche A."/>
            <person name="Reedy J.L."/>
            <person name="Agrafioti I."/>
            <person name="Arnaud M.B."/>
            <person name="Bates S."/>
            <person name="Brown A.J."/>
            <person name="Brunke S."/>
            <person name="Costanzo M.C."/>
            <person name="Fitzpatrick D.A."/>
            <person name="de Groot P.W."/>
            <person name="Harris D."/>
            <person name="Hoyer L.L."/>
            <person name="Hube B."/>
            <person name="Klis F.M."/>
            <person name="Kodira C."/>
            <person name="Lennard N."/>
            <person name="Logue M.E."/>
            <person name="Martin R."/>
            <person name="Neiman A.M."/>
            <person name="Nikolaou E."/>
            <person name="Quail M.A."/>
            <person name="Quinn J."/>
            <person name="Santos M.C."/>
            <person name="Schmitzberger F.F."/>
            <person name="Sherlock G."/>
            <person name="Shah P."/>
            <person name="Silverstein K.A."/>
            <person name="Skrzypek M.S."/>
            <person name="Soll D."/>
            <person name="Staggs R."/>
            <person name="Stansfield I."/>
            <person name="Stumpf M.P."/>
            <person name="Sudbery P.E."/>
            <person name="Srikantha T."/>
            <person name="Zeng Q."/>
            <person name="Berman J."/>
            <person name="Berriman M."/>
            <person name="Heitman J."/>
            <person name="Gow N.A."/>
            <person name="Lorenz M.C."/>
            <person name="Birren B.W."/>
            <person name="Kellis M."/>
            <person name="Cuomo C.A."/>
        </authorList>
    </citation>
    <scope>NUCLEOTIDE SEQUENCE [LARGE SCALE GENOMIC DNA]</scope>
    <source>
        <strain evidence="18">ATCC MYA-3404 / T1</strain>
    </source>
</reference>
<evidence type="ECO:0000313" key="18">
    <source>
        <dbReference type="Proteomes" id="UP000002037"/>
    </source>
</evidence>
<comment type="subcellular location">
    <subcellularLocation>
        <location evidence="2">Chromosome</location>
        <location evidence="2">Telomere</location>
    </subcellularLocation>
    <subcellularLocation>
        <location evidence="1">Nucleus</location>
    </subcellularLocation>
</comment>
<evidence type="ECO:0000256" key="3">
    <source>
        <dbReference type="ARBA" id="ARBA00012551"/>
    </source>
</evidence>
<dbReference type="GO" id="GO:0000723">
    <property type="term" value="P:telomere maintenance"/>
    <property type="evidence" value="ECO:0007669"/>
    <property type="project" value="TreeGrafter"/>
</dbReference>
<dbReference type="KEGG" id="ctp:CTRG_00761"/>
<dbReference type="Pfam" id="PF02735">
    <property type="entry name" value="Ku"/>
    <property type="match status" value="1"/>
</dbReference>
<dbReference type="VEuPathDB" id="FungiDB:CTRG_00761"/>
<keyword evidence="13" id="KW-0234">DNA repair</keyword>